<evidence type="ECO:0000313" key="10">
    <source>
        <dbReference type="Proteomes" id="UP000739538"/>
    </source>
</evidence>
<evidence type="ECO:0000256" key="4">
    <source>
        <dbReference type="ARBA" id="ARBA00022692"/>
    </source>
</evidence>
<organism evidence="9 10">
    <name type="scientific">Eiseniibacteriota bacterium</name>
    <dbReference type="NCBI Taxonomy" id="2212470"/>
    <lineage>
        <taxon>Bacteria</taxon>
        <taxon>Candidatus Eiseniibacteriota</taxon>
    </lineage>
</organism>
<feature type="transmembrane region" description="Helical" evidence="7">
    <location>
        <begin position="214"/>
        <end position="236"/>
    </location>
</feature>
<feature type="domain" description="ABC transmembrane type-1" evidence="8">
    <location>
        <begin position="70"/>
        <end position="284"/>
    </location>
</feature>
<protein>
    <submittedName>
        <fullName evidence="9">Sugar ABC transporter permease</fullName>
    </submittedName>
</protein>
<dbReference type="PROSITE" id="PS50928">
    <property type="entry name" value="ABC_TM1"/>
    <property type="match status" value="1"/>
</dbReference>
<feature type="transmembrane region" description="Helical" evidence="7">
    <location>
        <begin position="74"/>
        <end position="95"/>
    </location>
</feature>
<evidence type="ECO:0000313" key="9">
    <source>
        <dbReference type="EMBL" id="MCA9755168.1"/>
    </source>
</evidence>
<evidence type="ECO:0000256" key="3">
    <source>
        <dbReference type="ARBA" id="ARBA00022475"/>
    </source>
</evidence>
<evidence type="ECO:0000256" key="2">
    <source>
        <dbReference type="ARBA" id="ARBA00022448"/>
    </source>
</evidence>
<keyword evidence="4 7" id="KW-0812">Transmembrane</keyword>
<feature type="transmembrane region" description="Helical" evidence="7">
    <location>
        <begin position="107"/>
        <end position="127"/>
    </location>
</feature>
<keyword evidence="3" id="KW-1003">Cell membrane</keyword>
<feature type="transmembrane region" description="Helical" evidence="7">
    <location>
        <begin position="263"/>
        <end position="285"/>
    </location>
</feature>
<dbReference type="InterPro" id="IPR000515">
    <property type="entry name" value="MetI-like"/>
</dbReference>
<dbReference type="CDD" id="cd06261">
    <property type="entry name" value="TM_PBP2"/>
    <property type="match status" value="1"/>
</dbReference>
<dbReference type="InterPro" id="IPR051393">
    <property type="entry name" value="ABC_transporter_permease"/>
</dbReference>
<reference evidence="9" key="2">
    <citation type="journal article" date="2021" name="Microbiome">
        <title>Successional dynamics and alternative stable states in a saline activated sludge microbial community over 9 years.</title>
        <authorList>
            <person name="Wang Y."/>
            <person name="Ye J."/>
            <person name="Ju F."/>
            <person name="Liu L."/>
            <person name="Boyd J.A."/>
            <person name="Deng Y."/>
            <person name="Parks D.H."/>
            <person name="Jiang X."/>
            <person name="Yin X."/>
            <person name="Woodcroft B.J."/>
            <person name="Tyson G.W."/>
            <person name="Hugenholtz P."/>
            <person name="Polz M.F."/>
            <person name="Zhang T."/>
        </authorList>
    </citation>
    <scope>NUCLEOTIDE SEQUENCE</scope>
    <source>
        <strain evidence="9">HKST-UBA02</strain>
    </source>
</reference>
<dbReference type="GO" id="GO:0005886">
    <property type="term" value="C:plasma membrane"/>
    <property type="evidence" value="ECO:0007669"/>
    <property type="project" value="UniProtKB-SubCell"/>
</dbReference>
<feature type="transmembrane region" description="Helical" evidence="7">
    <location>
        <begin position="155"/>
        <end position="178"/>
    </location>
</feature>
<dbReference type="Pfam" id="PF00528">
    <property type="entry name" value="BPD_transp_1"/>
    <property type="match status" value="1"/>
</dbReference>
<dbReference type="Gene3D" id="1.10.3720.10">
    <property type="entry name" value="MetI-like"/>
    <property type="match status" value="1"/>
</dbReference>
<dbReference type="AlphaFoldDB" id="A0A956SEB4"/>
<name>A0A956SEB4_UNCEI</name>
<comment type="caution">
    <text evidence="9">The sequence shown here is derived from an EMBL/GenBank/DDBJ whole genome shotgun (WGS) entry which is preliminary data.</text>
</comment>
<dbReference type="Proteomes" id="UP000739538">
    <property type="component" value="Unassembled WGS sequence"/>
</dbReference>
<dbReference type="SUPFAM" id="SSF161098">
    <property type="entry name" value="MetI-like"/>
    <property type="match status" value="1"/>
</dbReference>
<evidence type="ECO:0000256" key="1">
    <source>
        <dbReference type="ARBA" id="ARBA00004651"/>
    </source>
</evidence>
<evidence type="ECO:0000259" key="8">
    <source>
        <dbReference type="PROSITE" id="PS50928"/>
    </source>
</evidence>
<feature type="transmembrane region" description="Helical" evidence="7">
    <location>
        <begin position="12"/>
        <end position="31"/>
    </location>
</feature>
<keyword evidence="2 7" id="KW-0813">Transport</keyword>
<dbReference type="GO" id="GO:0055085">
    <property type="term" value="P:transmembrane transport"/>
    <property type="evidence" value="ECO:0007669"/>
    <property type="project" value="InterPro"/>
</dbReference>
<evidence type="ECO:0000256" key="7">
    <source>
        <dbReference type="RuleBase" id="RU363032"/>
    </source>
</evidence>
<evidence type="ECO:0000256" key="6">
    <source>
        <dbReference type="ARBA" id="ARBA00023136"/>
    </source>
</evidence>
<evidence type="ECO:0000256" key="5">
    <source>
        <dbReference type="ARBA" id="ARBA00022989"/>
    </source>
</evidence>
<keyword evidence="5 7" id="KW-1133">Transmembrane helix</keyword>
<accession>A0A956SEB4</accession>
<gene>
    <name evidence="9" type="ORF">KDA27_05150</name>
</gene>
<proteinExistence type="inferred from homology"/>
<dbReference type="InterPro" id="IPR035906">
    <property type="entry name" value="MetI-like_sf"/>
</dbReference>
<comment type="similarity">
    <text evidence="7">Belongs to the binding-protein-dependent transport system permease family.</text>
</comment>
<keyword evidence="6 7" id="KW-0472">Membrane</keyword>
<dbReference type="PANTHER" id="PTHR30193:SF41">
    <property type="entry name" value="DIACETYLCHITOBIOSE UPTAKE SYSTEM PERMEASE PROTEIN NGCF"/>
    <property type="match status" value="1"/>
</dbReference>
<dbReference type="PANTHER" id="PTHR30193">
    <property type="entry name" value="ABC TRANSPORTER PERMEASE PROTEIN"/>
    <property type="match status" value="1"/>
</dbReference>
<comment type="subcellular location">
    <subcellularLocation>
        <location evidence="1 7">Cell membrane</location>
        <topology evidence="1 7">Multi-pass membrane protein</topology>
    </subcellularLocation>
</comment>
<sequence>MGAFLARYRLPYGFLLPTALVIGVVVLYPFLYNLYISITNMGLYHATDFSVIGLGNYQNIFKESELYSVLGKTVIWTVVNVFFHVTLGILFALLLDGPVRGKPIFRALLILPWAMPQYIVALTWRGMFSYEYGAINLILNRWFGIDPVPWLSDPFWAFSAATITNIWLGFPFMMVIALGGLQSIPKELYEAAEIDGANAWQRFWRITLPMLKPVMVPAVSLGAIWTFNNLNVIWLVTRGGEPADSSHILVTYVYKAAFTYYRYGYAAAFSVVIFLILLGFILGYLKQTKALDEGVAR</sequence>
<dbReference type="EMBL" id="JAGQHS010000017">
    <property type="protein sequence ID" value="MCA9755168.1"/>
    <property type="molecule type" value="Genomic_DNA"/>
</dbReference>
<reference evidence="9" key="1">
    <citation type="submission" date="2020-04" db="EMBL/GenBank/DDBJ databases">
        <authorList>
            <person name="Zhang T."/>
        </authorList>
    </citation>
    <scope>NUCLEOTIDE SEQUENCE</scope>
    <source>
        <strain evidence="9">HKST-UBA02</strain>
    </source>
</reference>